<dbReference type="PANTHER" id="PTHR15657:SF1">
    <property type="entry name" value="THYROID TRANSCRIPTION FACTOR 1-ASSOCIATED PROTEIN 26"/>
    <property type="match status" value="1"/>
</dbReference>
<dbReference type="EMBL" id="JAIWYP010000001">
    <property type="protein sequence ID" value="KAH3882572.1"/>
    <property type="molecule type" value="Genomic_DNA"/>
</dbReference>
<evidence type="ECO:0000313" key="3">
    <source>
        <dbReference type="Proteomes" id="UP000828390"/>
    </source>
</evidence>
<dbReference type="OrthoDB" id="5377144at2759"/>
<evidence type="ECO:0000256" key="1">
    <source>
        <dbReference type="SAM" id="MobiDB-lite"/>
    </source>
</evidence>
<keyword evidence="3" id="KW-1185">Reference proteome</keyword>
<feature type="region of interest" description="Disordered" evidence="1">
    <location>
        <begin position="1"/>
        <end position="46"/>
    </location>
</feature>
<name>A0A9D4RXT8_DREPO</name>
<feature type="region of interest" description="Disordered" evidence="1">
    <location>
        <begin position="58"/>
        <end position="87"/>
    </location>
</feature>
<dbReference type="PANTHER" id="PTHR15657">
    <property type="entry name" value="THYROID TRANSCRIPTION FACTOR 1-ASSOCIATED PROTEIN 26"/>
    <property type="match status" value="1"/>
</dbReference>
<evidence type="ECO:0000313" key="2">
    <source>
        <dbReference type="EMBL" id="KAH3882572.1"/>
    </source>
</evidence>
<evidence type="ECO:0008006" key="4">
    <source>
        <dbReference type="Google" id="ProtNLM"/>
    </source>
</evidence>
<proteinExistence type="predicted"/>
<protein>
    <recommendedName>
        <fullName evidence="4">Thyroid transcription factor 1-associated protein 26</fullName>
    </recommendedName>
</protein>
<comment type="caution">
    <text evidence="2">The sequence shown here is derived from an EMBL/GenBank/DDBJ whole genome shotgun (WGS) entry which is preliminary data.</text>
</comment>
<dbReference type="InterPro" id="IPR013730">
    <property type="entry name" value="Fyv7/TAP26"/>
</dbReference>
<dbReference type="Pfam" id="PF08524">
    <property type="entry name" value="rRNA_processing"/>
    <property type="match status" value="1"/>
</dbReference>
<dbReference type="Proteomes" id="UP000828390">
    <property type="component" value="Unassembled WGS sequence"/>
</dbReference>
<organism evidence="2 3">
    <name type="scientific">Dreissena polymorpha</name>
    <name type="common">Zebra mussel</name>
    <name type="synonym">Mytilus polymorpha</name>
    <dbReference type="NCBI Taxonomy" id="45954"/>
    <lineage>
        <taxon>Eukaryota</taxon>
        <taxon>Metazoa</taxon>
        <taxon>Spiralia</taxon>
        <taxon>Lophotrochozoa</taxon>
        <taxon>Mollusca</taxon>
        <taxon>Bivalvia</taxon>
        <taxon>Autobranchia</taxon>
        <taxon>Heteroconchia</taxon>
        <taxon>Euheterodonta</taxon>
        <taxon>Imparidentia</taxon>
        <taxon>Neoheterodontei</taxon>
        <taxon>Myida</taxon>
        <taxon>Dreissenoidea</taxon>
        <taxon>Dreissenidae</taxon>
        <taxon>Dreissena</taxon>
    </lineage>
</organism>
<sequence>MERQRKVATNKMEQVKQSVKRRHQDNDRFKKFIGNKSEGQGFADKRKKKIQYQYMKMMQKEQKKARATGQGPETSQRMLPFRRHGIEDQKSLSVFSRALQESQLRKQRKEQKKQAFLERKQKREEAQAVYQKKKKETFKKICKRTSRGQPVMKNQIEYLLQKIERQREQT</sequence>
<feature type="region of interest" description="Disordered" evidence="1">
    <location>
        <begin position="102"/>
        <end position="135"/>
    </location>
</feature>
<reference evidence="2" key="2">
    <citation type="submission" date="2020-11" db="EMBL/GenBank/DDBJ databases">
        <authorList>
            <person name="McCartney M.A."/>
            <person name="Auch B."/>
            <person name="Kono T."/>
            <person name="Mallez S."/>
            <person name="Becker A."/>
            <person name="Gohl D.M."/>
            <person name="Silverstein K.A.T."/>
            <person name="Koren S."/>
            <person name="Bechman K.B."/>
            <person name="Herman A."/>
            <person name="Abrahante J.E."/>
            <person name="Garbe J."/>
        </authorList>
    </citation>
    <scope>NUCLEOTIDE SEQUENCE</scope>
    <source>
        <strain evidence="2">Duluth1</strain>
        <tissue evidence="2">Whole animal</tissue>
    </source>
</reference>
<dbReference type="AlphaFoldDB" id="A0A9D4RXT8"/>
<reference evidence="2" key="1">
    <citation type="journal article" date="2019" name="bioRxiv">
        <title>The Genome of the Zebra Mussel, Dreissena polymorpha: A Resource for Invasive Species Research.</title>
        <authorList>
            <person name="McCartney M.A."/>
            <person name="Auch B."/>
            <person name="Kono T."/>
            <person name="Mallez S."/>
            <person name="Zhang Y."/>
            <person name="Obille A."/>
            <person name="Becker A."/>
            <person name="Abrahante J.E."/>
            <person name="Garbe J."/>
            <person name="Badalamenti J.P."/>
            <person name="Herman A."/>
            <person name="Mangelson H."/>
            <person name="Liachko I."/>
            <person name="Sullivan S."/>
            <person name="Sone E.D."/>
            <person name="Koren S."/>
            <person name="Silverstein K.A.T."/>
            <person name="Beckman K.B."/>
            <person name="Gohl D.M."/>
        </authorList>
    </citation>
    <scope>NUCLEOTIDE SEQUENCE</scope>
    <source>
        <strain evidence="2">Duluth1</strain>
        <tissue evidence="2">Whole animal</tissue>
    </source>
</reference>
<feature type="compositionally biased region" description="Basic and acidic residues" evidence="1">
    <location>
        <begin position="112"/>
        <end position="126"/>
    </location>
</feature>
<accession>A0A9D4RXT8</accession>
<gene>
    <name evidence="2" type="ORF">DPMN_006513</name>
</gene>
<dbReference type="GO" id="GO:0005634">
    <property type="term" value="C:nucleus"/>
    <property type="evidence" value="ECO:0007669"/>
    <property type="project" value="TreeGrafter"/>
</dbReference>